<name>A0ABQ4P0I0_SHECO</name>
<reference evidence="2 3" key="1">
    <citation type="submission" date="2021-05" db="EMBL/GenBank/DDBJ databases">
        <title>Molecular characterization for Shewanella algae harboring chromosomal blaOXA-55-like strains isolated from clinical and environment sample.</title>
        <authorList>
            <person name="Ohama Y."/>
            <person name="Aoki K."/>
            <person name="Harada S."/>
            <person name="Moriya K."/>
            <person name="Ishii Y."/>
            <person name="Tateda K."/>
        </authorList>
    </citation>
    <scope>NUCLEOTIDE SEQUENCE [LARGE SCALE GENOMIC DNA]</scope>
    <source>
        <strain evidence="2 3">MBTL60-118</strain>
    </source>
</reference>
<evidence type="ECO:0000313" key="3">
    <source>
        <dbReference type="Proteomes" id="UP000773469"/>
    </source>
</evidence>
<comment type="caution">
    <text evidence="2">The sequence shown here is derived from an EMBL/GenBank/DDBJ whole genome shotgun (WGS) entry which is preliminary data.</text>
</comment>
<evidence type="ECO:0000256" key="1">
    <source>
        <dbReference type="SAM" id="MobiDB-lite"/>
    </source>
</evidence>
<feature type="compositionally biased region" description="Acidic residues" evidence="1">
    <location>
        <begin position="106"/>
        <end position="122"/>
    </location>
</feature>
<proteinExistence type="predicted"/>
<sequence length="122" mass="13009">MLNQLTQLKTLCGAERLNFSINFLADNKARVVLTTQVAASATGNLAELVKRPIVLTGSLSDIDMLLTNELLNLADDVTNIQDTPSTTTTQDAPASESAPQGGFSDDVAETVDEVNLDEEESL</sequence>
<gene>
    <name evidence="2" type="ORF">TUM3794_20310</name>
</gene>
<feature type="compositionally biased region" description="Polar residues" evidence="1">
    <location>
        <begin position="80"/>
        <end position="92"/>
    </location>
</feature>
<feature type="region of interest" description="Disordered" evidence="1">
    <location>
        <begin position="80"/>
        <end position="122"/>
    </location>
</feature>
<dbReference type="RefSeq" id="WP_220756911.1">
    <property type="nucleotide sequence ID" value="NZ_BPEU01000013.1"/>
</dbReference>
<organism evidence="2 3">
    <name type="scientific">Shewanella colwelliana</name>
    <name type="common">Alteromonas colwelliana</name>
    <dbReference type="NCBI Taxonomy" id="23"/>
    <lineage>
        <taxon>Bacteria</taxon>
        <taxon>Pseudomonadati</taxon>
        <taxon>Pseudomonadota</taxon>
        <taxon>Gammaproteobacteria</taxon>
        <taxon>Alteromonadales</taxon>
        <taxon>Shewanellaceae</taxon>
        <taxon>Shewanella</taxon>
    </lineage>
</organism>
<accession>A0ABQ4P0I0</accession>
<dbReference type="Proteomes" id="UP000773469">
    <property type="component" value="Unassembled WGS sequence"/>
</dbReference>
<protein>
    <submittedName>
        <fullName evidence="2">Uncharacterized protein</fullName>
    </submittedName>
</protein>
<dbReference type="EMBL" id="BPEU01000013">
    <property type="protein sequence ID" value="GIU40993.1"/>
    <property type="molecule type" value="Genomic_DNA"/>
</dbReference>
<evidence type="ECO:0000313" key="2">
    <source>
        <dbReference type="EMBL" id="GIU40993.1"/>
    </source>
</evidence>
<keyword evidence="3" id="KW-1185">Reference proteome</keyword>